<keyword evidence="2" id="KW-1185">Reference proteome</keyword>
<sequence>MKKTKLFIPIIIISVLIAGCSSQKETYNIEDTTASIEQESGVDSTVEQNIDERQSSSDLKELSIKTELIDNNYNKTGPAPRDSYADLLLEYYKLSGDVSSDFLKERDEFFEEISMFQLEKKQSFEDFLQSDYYDDLDSAIGWNNEMHHTKEYIERNDMIIFSSLVVSNGSYGGSGYCDFYAFNYDIQNKIELTLNDVVDDYDSLRSIVIEKVITDPPSIFYSDNPDYIGSFIDNAFYSKDVPISDKVAWTMDENGLTIYYSKSQIGDVYRCTIPYSDNCITPSFRLVKGVDYNSEYLK</sequence>
<reference evidence="1 2" key="1">
    <citation type="submission" date="2016-11" db="EMBL/GenBank/DDBJ databases">
        <authorList>
            <person name="Jaros S."/>
            <person name="Januszkiewicz K."/>
            <person name="Wedrychowicz H."/>
        </authorList>
    </citation>
    <scope>NUCLEOTIDE SEQUENCE [LARGE SCALE GENOMIC DNA]</scope>
    <source>
        <strain evidence="1 2">DSM 14809</strain>
    </source>
</reference>
<dbReference type="AlphaFoldDB" id="A0A1M6FQK6"/>
<dbReference type="Proteomes" id="UP000184185">
    <property type="component" value="Unassembled WGS sequence"/>
</dbReference>
<dbReference type="PROSITE" id="PS51257">
    <property type="entry name" value="PROKAR_LIPOPROTEIN"/>
    <property type="match status" value="1"/>
</dbReference>
<protein>
    <submittedName>
        <fullName evidence="1">Uncharacterized protein</fullName>
    </submittedName>
</protein>
<dbReference type="EMBL" id="FQYQ01000008">
    <property type="protein sequence ID" value="SHI99981.1"/>
    <property type="molecule type" value="Genomic_DNA"/>
</dbReference>
<evidence type="ECO:0000313" key="2">
    <source>
        <dbReference type="Proteomes" id="UP000184185"/>
    </source>
</evidence>
<gene>
    <name evidence="1" type="ORF">SAMN02745725_01528</name>
</gene>
<proteinExistence type="predicted"/>
<organism evidence="1 2">
    <name type="scientific">Pseudobutyrivibrio xylanivorans DSM 14809</name>
    <dbReference type="NCBI Taxonomy" id="1123012"/>
    <lineage>
        <taxon>Bacteria</taxon>
        <taxon>Bacillati</taxon>
        <taxon>Bacillota</taxon>
        <taxon>Clostridia</taxon>
        <taxon>Lachnospirales</taxon>
        <taxon>Lachnospiraceae</taxon>
        <taxon>Pseudobutyrivibrio</taxon>
    </lineage>
</organism>
<dbReference type="RefSeq" id="WP_072915410.1">
    <property type="nucleotide sequence ID" value="NZ_FQYQ01000008.1"/>
</dbReference>
<evidence type="ECO:0000313" key="1">
    <source>
        <dbReference type="EMBL" id="SHI99981.1"/>
    </source>
</evidence>
<accession>A0A1M6FQK6</accession>
<name>A0A1M6FQK6_PSEXY</name>